<protein>
    <submittedName>
        <fullName evidence="2">Uncharacterized protein</fullName>
    </submittedName>
</protein>
<accession>A0A6V7P4U5</accession>
<feature type="transmembrane region" description="Helical" evidence="1">
    <location>
        <begin position="56"/>
        <end position="78"/>
    </location>
</feature>
<keyword evidence="1" id="KW-1133">Transmembrane helix</keyword>
<sequence>MLGWEQQFPPRVGTSLYQGLYQGHLLGKTKALSLSLQPPSSPSLDPRGHGIAGNPLASPVVAFFSIYLGFVGVAVTGNPRSEDPRGHGSLSSPSSPSFDPRALIPLFAFFAVAGNRRLPRLWGESAAFLGFGRNHYLSLCLCAITALVAAGFLCAIFALVAASFRYGIKAFIAAGFLCKIYVLGAAAFLCAISALVAAGFLCAITALVAAAFLCAIRALVAAASLCAISALVAAAFLYAISALVAAASLCAISALVAVAFLCAISALVGVAFISPQLLAKPYIYIFG</sequence>
<gene>
    <name evidence="2" type="ORF">CB5_LOCUS8875</name>
</gene>
<reference evidence="2" key="1">
    <citation type="submission" date="2020-07" db="EMBL/GenBank/DDBJ databases">
        <authorList>
            <person name="Lin J."/>
        </authorList>
    </citation>
    <scope>NUCLEOTIDE SEQUENCE</scope>
</reference>
<dbReference type="EMBL" id="LR862145">
    <property type="protein sequence ID" value="CAD1825664.1"/>
    <property type="molecule type" value="Genomic_DNA"/>
</dbReference>
<feature type="transmembrane region" description="Helical" evidence="1">
    <location>
        <begin position="246"/>
        <end position="273"/>
    </location>
</feature>
<dbReference type="AlphaFoldDB" id="A0A6V7P4U5"/>
<feature type="transmembrane region" description="Helical" evidence="1">
    <location>
        <begin position="220"/>
        <end position="240"/>
    </location>
</feature>
<feature type="transmembrane region" description="Helical" evidence="1">
    <location>
        <begin position="180"/>
        <end position="213"/>
    </location>
</feature>
<name>A0A6V7P4U5_ANACO</name>
<evidence type="ECO:0000256" key="1">
    <source>
        <dbReference type="SAM" id="Phobius"/>
    </source>
</evidence>
<keyword evidence="1" id="KW-0472">Membrane</keyword>
<organism evidence="2">
    <name type="scientific">Ananas comosus var. bracteatus</name>
    <name type="common">red pineapple</name>
    <dbReference type="NCBI Taxonomy" id="296719"/>
    <lineage>
        <taxon>Eukaryota</taxon>
        <taxon>Viridiplantae</taxon>
        <taxon>Streptophyta</taxon>
        <taxon>Embryophyta</taxon>
        <taxon>Tracheophyta</taxon>
        <taxon>Spermatophyta</taxon>
        <taxon>Magnoliopsida</taxon>
        <taxon>Liliopsida</taxon>
        <taxon>Poales</taxon>
        <taxon>Bromeliaceae</taxon>
        <taxon>Bromelioideae</taxon>
        <taxon>Ananas</taxon>
    </lineage>
</organism>
<feature type="transmembrane region" description="Helical" evidence="1">
    <location>
        <begin position="136"/>
        <end position="160"/>
    </location>
</feature>
<evidence type="ECO:0000313" key="2">
    <source>
        <dbReference type="EMBL" id="CAD1825664.1"/>
    </source>
</evidence>
<proteinExistence type="predicted"/>
<keyword evidence="1" id="KW-0812">Transmembrane</keyword>